<organism evidence="2 3">
    <name type="scientific">Candidatus Wildermuthbacteria bacterium RIFCSPHIGHO2_02_FULL_47_17</name>
    <dbReference type="NCBI Taxonomy" id="1802452"/>
    <lineage>
        <taxon>Bacteria</taxon>
        <taxon>Candidatus Wildermuthiibacteriota</taxon>
    </lineage>
</organism>
<dbReference type="Pfam" id="PF05137">
    <property type="entry name" value="PilN"/>
    <property type="match status" value="1"/>
</dbReference>
<proteinExistence type="predicted"/>
<keyword evidence="1" id="KW-0812">Transmembrane</keyword>
<dbReference type="Proteomes" id="UP000179258">
    <property type="component" value="Unassembled WGS sequence"/>
</dbReference>
<keyword evidence="1" id="KW-0472">Membrane</keyword>
<evidence type="ECO:0008006" key="4">
    <source>
        <dbReference type="Google" id="ProtNLM"/>
    </source>
</evidence>
<evidence type="ECO:0000256" key="1">
    <source>
        <dbReference type="SAM" id="Phobius"/>
    </source>
</evidence>
<evidence type="ECO:0000313" key="2">
    <source>
        <dbReference type="EMBL" id="OHA67519.1"/>
    </source>
</evidence>
<feature type="transmembrane region" description="Helical" evidence="1">
    <location>
        <begin position="20"/>
        <end position="39"/>
    </location>
</feature>
<gene>
    <name evidence="2" type="ORF">A3D59_03830</name>
</gene>
<name>A0A1G2R558_9BACT</name>
<protein>
    <recommendedName>
        <fullName evidence="4">Fimbrial assembly protein</fullName>
    </recommendedName>
</protein>
<keyword evidence="1" id="KW-1133">Transmembrane helix</keyword>
<dbReference type="AlphaFoldDB" id="A0A1G2R558"/>
<dbReference type="InterPro" id="IPR007813">
    <property type="entry name" value="PilN"/>
</dbReference>
<sequence length="178" mass="20207">MVELIPKKQQKIQLPHWLEALFYAALVFFILAIIGFVMINRFQAAVVRDIQVNREAIEKERSPERRTMEASVKEYQKKINDFAALLTNHRETSKFLAQAEKLVHPRVWFPEISVDAQKMTVKLSGSAADFVAVGQQMTILQNNSLVNNVVLSTISVSREGEVQFSLSLSFDPGIFQAQ</sequence>
<dbReference type="EMBL" id="MHTX01000038">
    <property type="protein sequence ID" value="OHA67519.1"/>
    <property type="molecule type" value="Genomic_DNA"/>
</dbReference>
<evidence type="ECO:0000313" key="3">
    <source>
        <dbReference type="Proteomes" id="UP000179258"/>
    </source>
</evidence>
<comment type="caution">
    <text evidence="2">The sequence shown here is derived from an EMBL/GenBank/DDBJ whole genome shotgun (WGS) entry which is preliminary data.</text>
</comment>
<accession>A0A1G2R558</accession>
<reference evidence="2 3" key="1">
    <citation type="journal article" date="2016" name="Nat. Commun.">
        <title>Thousands of microbial genomes shed light on interconnected biogeochemical processes in an aquifer system.</title>
        <authorList>
            <person name="Anantharaman K."/>
            <person name="Brown C.T."/>
            <person name="Hug L.A."/>
            <person name="Sharon I."/>
            <person name="Castelle C.J."/>
            <person name="Probst A.J."/>
            <person name="Thomas B.C."/>
            <person name="Singh A."/>
            <person name="Wilkins M.J."/>
            <person name="Karaoz U."/>
            <person name="Brodie E.L."/>
            <person name="Williams K.H."/>
            <person name="Hubbard S.S."/>
            <person name="Banfield J.F."/>
        </authorList>
    </citation>
    <scope>NUCLEOTIDE SEQUENCE [LARGE SCALE GENOMIC DNA]</scope>
</reference>